<organism evidence="2">
    <name type="scientific">uncultured Rubrobacteraceae bacterium</name>
    <dbReference type="NCBI Taxonomy" id="349277"/>
    <lineage>
        <taxon>Bacteria</taxon>
        <taxon>Bacillati</taxon>
        <taxon>Actinomycetota</taxon>
        <taxon>Rubrobacteria</taxon>
        <taxon>Rubrobacterales</taxon>
        <taxon>Rubrobacteraceae</taxon>
        <taxon>environmental samples</taxon>
    </lineage>
</organism>
<protein>
    <submittedName>
        <fullName evidence="2">Uncharacterized protein</fullName>
    </submittedName>
</protein>
<feature type="compositionally biased region" description="Basic and acidic residues" evidence="1">
    <location>
        <begin position="1"/>
        <end position="13"/>
    </location>
</feature>
<feature type="compositionally biased region" description="Low complexity" evidence="1">
    <location>
        <begin position="32"/>
        <end position="41"/>
    </location>
</feature>
<feature type="compositionally biased region" description="Basic residues" evidence="1">
    <location>
        <begin position="79"/>
        <end position="95"/>
    </location>
</feature>
<feature type="non-terminal residue" evidence="2">
    <location>
        <position position="154"/>
    </location>
</feature>
<gene>
    <name evidence="2" type="ORF">AVDCRST_MAG12-398</name>
</gene>
<proteinExistence type="predicted"/>
<accession>A0A6J4R893</accession>
<feature type="non-terminal residue" evidence="2">
    <location>
        <position position="1"/>
    </location>
</feature>
<feature type="region of interest" description="Disordered" evidence="1">
    <location>
        <begin position="1"/>
        <end position="154"/>
    </location>
</feature>
<feature type="compositionally biased region" description="Pro residues" evidence="1">
    <location>
        <begin position="134"/>
        <end position="147"/>
    </location>
</feature>
<reference evidence="2" key="1">
    <citation type="submission" date="2020-02" db="EMBL/GenBank/DDBJ databases">
        <authorList>
            <person name="Meier V. D."/>
        </authorList>
    </citation>
    <scope>NUCLEOTIDE SEQUENCE</scope>
    <source>
        <strain evidence="2">AVDCRST_MAG12</strain>
    </source>
</reference>
<name>A0A6J4R893_9ACTN</name>
<evidence type="ECO:0000256" key="1">
    <source>
        <dbReference type="SAM" id="MobiDB-lite"/>
    </source>
</evidence>
<feature type="compositionally biased region" description="Low complexity" evidence="1">
    <location>
        <begin position="124"/>
        <end position="133"/>
    </location>
</feature>
<feature type="compositionally biased region" description="Basic and acidic residues" evidence="1">
    <location>
        <begin position="60"/>
        <end position="74"/>
    </location>
</feature>
<dbReference type="EMBL" id="CADCVK010000065">
    <property type="protein sequence ID" value="CAA9466960.1"/>
    <property type="molecule type" value="Genomic_DNA"/>
</dbReference>
<sequence>GGPVAERRHREAAQPELPPPVRGQPRGGGLRLAGAPFLPGLYAGHRGPERRALRPTGAGRRADARGRARPRVPDQPRGGRQRRAQHLHPALRGRRATWDGARRPRVHKHQRAGRPDLAGHPVQPRRQGGLPRLGPGPPKPGPLPRPHQPQAEGL</sequence>
<dbReference type="AlphaFoldDB" id="A0A6J4R893"/>
<evidence type="ECO:0000313" key="2">
    <source>
        <dbReference type="EMBL" id="CAA9466960.1"/>
    </source>
</evidence>
<feature type="compositionally biased region" description="Basic residues" evidence="1">
    <location>
        <begin position="103"/>
        <end position="112"/>
    </location>
</feature>